<dbReference type="AlphaFoldDB" id="A0A1I5DN50"/>
<evidence type="ECO:0000256" key="2">
    <source>
        <dbReference type="ARBA" id="ARBA00017823"/>
    </source>
</evidence>
<keyword evidence="9" id="KW-1185">Reference proteome</keyword>
<proteinExistence type="inferred from homology"/>
<evidence type="ECO:0000256" key="6">
    <source>
        <dbReference type="ARBA" id="ARBA00023163"/>
    </source>
</evidence>
<dbReference type="InterPro" id="IPR035890">
    <property type="entry name" value="Anti-sigma-28_factor_FlgM_sf"/>
</dbReference>
<dbReference type="OrthoDB" id="1767600at2"/>
<dbReference type="Pfam" id="PF04316">
    <property type="entry name" value="FlgM"/>
    <property type="match status" value="1"/>
</dbReference>
<organism evidence="8 9">
    <name type="scientific">Anaerocolumna aminovalerica</name>
    <dbReference type="NCBI Taxonomy" id="1527"/>
    <lineage>
        <taxon>Bacteria</taxon>
        <taxon>Bacillati</taxon>
        <taxon>Bacillota</taxon>
        <taxon>Clostridia</taxon>
        <taxon>Lachnospirales</taxon>
        <taxon>Lachnospiraceae</taxon>
        <taxon>Anaerocolumna</taxon>
    </lineage>
</organism>
<dbReference type="Gene3D" id="6.10.140.30">
    <property type="entry name" value="Anti-sigma-28 factor FlgM"/>
    <property type="match status" value="1"/>
</dbReference>
<dbReference type="STRING" id="1527.SAMN04489757_106101"/>
<evidence type="ECO:0000256" key="5">
    <source>
        <dbReference type="ARBA" id="ARBA00023015"/>
    </source>
</evidence>
<dbReference type="NCBIfam" id="TIGR03824">
    <property type="entry name" value="FlgM_jcvi"/>
    <property type="match status" value="1"/>
</dbReference>
<keyword evidence="5" id="KW-0805">Transcription regulation</keyword>
<keyword evidence="6" id="KW-0804">Transcription</keyword>
<protein>
    <recommendedName>
        <fullName evidence="2">Negative regulator of flagellin synthesis</fullName>
    </recommendedName>
</protein>
<gene>
    <name evidence="8" type="ORF">SAMN04489757_106101</name>
</gene>
<dbReference type="InterPro" id="IPR031316">
    <property type="entry name" value="FlgM_C"/>
</dbReference>
<dbReference type="GO" id="GO:0044781">
    <property type="term" value="P:bacterial-type flagellum organization"/>
    <property type="evidence" value="ECO:0007669"/>
    <property type="project" value="UniProtKB-KW"/>
</dbReference>
<accession>A0A1I5DN50</accession>
<evidence type="ECO:0000256" key="4">
    <source>
        <dbReference type="ARBA" id="ARBA00022795"/>
    </source>
</evidence>
<dbReference type="SUPFAM" id="SSF101498">
    <property type="entry name" value="Anti-sigma factor FlgM"/>
    <property type="match status" value="1"/>
</dbReference>
<name>A0A1I5DN50_9FIRM</name>
<sequence length="92" mass="10507">MRIDAYNKITQMLQTNNTVRTSKTKGVSAKDHVEISRTGKDYQVAKKALAKAEDIRMDKVNDIKRRIESGTYNVTGEEVANKLVENYFNQII</sequence>
<dbReference type="InterPro" id="IPR007412">
    <property type="entry name" value="FlgM"/>
</dbReference>
<evidence type="ECO:0000256" key="3">
    <source>
        <dbReference type="ARBA" id="ARBA00022491"/>
    </source>
</evidence>
<evidence type="ECO:0000313" key="8">
    <source>
        <dbReference type="EMBL" id="SFO00628.1"/>
    </source>
</evidence>
<comment type="similarity">
    <text evidence="1">Belongs to the FlgM family.</text>
</comment>
<keyword evidence="3" id="KW-0678">Repressor</keyword>
<reference evidence="8 9" key="1">
    <citation type="submission" date="2016-10" db="EMBL/GenBank/DDBJ databases">
        <authorList>
            <person name="de Groot N.N."/>
        </authorList>
    </citation>
    <scope>NUCLEOTIDE SEQUENCE [LARGE SCALE GENOMIC DNA]</scope>
    <source>
        <strain evidence="8 9">DSM 1283</strain>
    </source>
</reference>
<dbReference type="GO" id="GO:0045892">
    <property type="term" value="P:negative regulation of DNA-templated transcription"/>
    <property type="evidence" value="ECO:0007669"/>
    <property type="project" value="InterPro"/>
</dbReference>
<keyword evidence="4" id="KW-1005">Bacterial flagellum biogenesis</keyword>
<evidence type="ECO:0000256" key="1">
    <source>
        <dbReference type="ARBA" id="ARBA00005322"/>
    </source>
</evidence>
<evidence type="ECO:0000259" key="7">
    <source>
        <dbReference type="Pfam" id="PF04316"/>
    </source>
</evidence>
<dbReference type="RefSeq" id="WP_091685014.1">
    <property type="nucleotide sequence ID" value="NZ_BAABFM010000013.1"/>
</dbReference>
<dbReference type="EMBL" id="FOWD01000006">
    <property type="protein sequence ID" value="SFO00628.1"/>
    <property type="molecule type" value="Genomic_DNA"/>
</dbReference>
<feature type="domain" description="Anti-sigma-28 factor FlgM C-terminal" evidence="7">
    <location>
        <begin position="31"/>
        <end position="85"/>
    </location>
</feature>
<dbReference type="Proteomes" id="UP000198806">
    <property type="component" value="Unassembled WGS sequence"/>
</dbReference>
<evidence type="ECO:0000313" key="9">
    <source>
        <dbReference type="Proteomes" id="UP000198806"/>
    </source>
</evidence>